<proteinExistence type="predicted"/>
<dbReference type="AlphaFoldDB" id="A0A0K2AVQ4"/>
<accession>A0A0K2AVQ4</accession>
<dbReference type="Proteomes" id="UP000061018">
    <property type="component" value="Chromosome"/>
</dbReference>
<name>A0A0K2AVQ4_STRA7</name>
<protein>
    <submittedName>
        <fullName evidence="1">Putative Integrase</fullName>
    </submittedName>
</protein>
<gene>
    <name evidence="1" type="ORF">SAM23877_4003</name>
</gene>
<dbReference type="EMBL" id="CP012382">
    <property type="protein sequence ID" value="AKZ57048.1"/>
    <property type="molecule type" value="Genomic_DNA"/>
</dbReference>
<sequence length="473" mass="50143">MHGADGLVHVVLAGDDRDADFGGRDELDVHPGVGQRGEEVGGDARIALHAGADQRDLADLVVVAQRVEADAGPALLQRVDGLAALGLRQGEGDVRQAGGGRGHVLHDHVDVDLGVCDRAEDRGRLARLVRHTDDRDLGLRGVVRDTGDEGLLHLLFPLLDRLAADPRALESTEAGPDVDRDVVPAGVLHTAVEQHLGAGGRELQHVLEGDPVDLLRLLHHARVGGEHAVDVGVDLTDVRVERGGEGDGRGVGPAPAQRGDVLAVLADALEAGHDGDVALVHRGADASRRHVDDPGLVVDRVGDDSGLAAGERLGLVTQVFDRHGQQRHGDTLPGGQQHVEFAPGRDRGYLLGEIDQLVRRVAHRGNDGDHLVAVLLRFHDPLGDALDALGIGYGGASVLLHDKAHVRSSLSPSLSARTYMYCGRLILPSVRIPPLRYRMMRPGYSLRLAHAQADAGHSGKCGESHVHKARCAV</sequence>
<reference evidence="2" key="1">
    <citation type="journal article" date="2015" name="J. Biotechnol.">
        <title>Complete genome sequence of Streptomyces ambofaciens ATCC 23877, the spiramycin producer.</title>
        <authorList>
            <person name="Thibessard A."/>
            <person name="Haas D."/>
            <person name="Gerbaud C."/>
            <person name="Aigle B."/>
            <person name="Lautru S."/>
            <person name="Pernodet J.L."/>
            <person name="Leblond P."/>
        </authorList>
    </citation>
    <scope>NUCLEOTIDE SEQUENCE [LARGE SCALE GENOMIC DNA]</scope>
    <source>
        <strain evidence="2">ATCC 23877 / 3486 / DSM 40053 / JCM 4204 / NBRC 12836 / NRRL B-2516</strain>
    </source>
</reference>
<organism evidence="1 2">
    <name type="scientific">Streptomyces ambofaciens (strain ATCC 23877 / 3486 / DSM 40053 / JCM 4204 / NBRC 12836 / NRRL B-2516)</name>
    <dbReference type="NCBI Taxonomy" id="278992"/>
    <lineage>
        <taxon>Bacteria</taxon>
        <taxon>Bacillati</taxon>
        <taxon>Actinomycetota</taxon>
        <taxon>Actinomycetes</taxon>
        <taxon>Kitasatosporales</taxon>
        <taxon>Streptomycetaceae</taxon>
        <taxon>Streptomyces</taxon>
    </lineage>
</organism>
<evidence type="ECO:0000313" key="2">
    <source>
        <dbReference type="Proteomes" id="UP000061018"/>
    </source>
</evidence>
<dbReference type="KEGG" id="samb:SAM23877_4003"/>
<evidence type="ECO:0000313" key="1">
    <source>
        <dbReference type="EMBL" id="AKZ57048.1"/>
    </source>
</evidence>